<evidence type="ECO:0000256" key="1">
    <source>
        <dbReference type="ARBA" id="ARBA00022801"/>
    </source>
</evidence>
<dbReference type="AlphaFoldDB" id="A0A1H6JPW7"/>
<evidence type="ECO:0000313" key="4">
    <source>
        <dbReference type="EMBL" id="SEH64513.1"/>
    </source>
</evidence>
<reference evidence="5" key="1">
    <citation type="submission" date="2016-10" db="EMBL/GenBank/DDBJ databases">
        <authorList>
            <person name="Varghese N."/>
            <person name="Submissions S."/>
        </authorList>
    </citation>
    <scope>NUCLEOTIDE SEQUENCE [LARGE SCALE GENOMIC DNA]</scope>
    <source>
        <strain evidence="5">DSM 45405</strain>
    </source>
</reference>
<dbReference type="PANTHER" id="PTHR48081">
    <property type="entry name" value="AB HYDROLASE SUPERFAMILY PROTEIN C4A8.06C"/>
    <property type="match status" value="1"/>
</dbReference>
<dbReference type="GO" id="GO:0016787">
    <property type="term" value="F:hydrolase activity"/>
    <property type="evidence" value="ECO:0007669"/>
    <property type="project" value="UniProtKB-KW"/>
</dbReference>
<dbReference type="RefSeq" id="WP_083410476.1">
    <property type="nucleotide sequence ID" value="NZ_LT629971.1"/>
</dbReference>
<dbReference type="InterPro" id="IPR013094">
    <property type="entry name" value="AB_hydrolase_3"/>
</dbReference>
<dbReference type="InterPro" id="IPR029058">
    <property type="entry name" value="AB_hydrolase_fold"/>
</dbReference>
<sequence length="519" mass="55427">MLNRASCLIASVGLGVAIWTGLGCGVALADPTDSGSESAASESSEKASEDSTPASAQNDDNEKDEVDRVDDEIDAAEDETDTDDTESRPKSKKSRLSTPVEPEADAAPATVVVTEPDPVDERPVLDVPEEVDMPDEVVEADEPAEGTVDLPPPPESVAAALSPLSTAGGAPEIPVNTPAEWAFLAAARREIAAPDVAADWESQYTGAPSLVHELVVTGLRVVDLVLKPFGGLLTFTSLEVPLFTDGVPPFFFRHGLRVERTEFEGTPVWSLRPQDPSGKYIVALHGGAYVAEASLFHWWTYTDMARDTGATVLVPLYPLVPDGGTADVVVPQTADYLEQLITEHGADNVSVIGDSAGGGIALAAVQELVHRGSAVPERMVLFAPWLDATVSDPLSRQLDPGDPLLDVPNLVRAGQDWGGVLGVDHRYASPLYGSIEGLPPIAVYSGSLDLLTPDTLRLQQLVTENGYDNFTFNLSRGRLHDWAIFGFLPDAQAVRPSVYRDLLGEPEARGDHVHQRRRA</sequence>
<protein>
    <submittedName>
        <fullName evidence="4">Acetyl esterase/lipase</fullName>
    </submittedName>
</protein>
<accession>A0A1H6JPW7</accession>
<dbReference type="SUPFAM" id="SSF53474">
    <property type="entry name" value="alpha/beta-Hydrolases"/>
    <property type="match status" value="1"/>
</dbReference>
<dbReference type="InterPro" id="IPR050300">
    <property type="entry name" value="GDXG_lipolytic_enzyme"/>
</dbReference>
<evidence type="ECO:0000256" key="2">
    <source>
        <dbReference type="SAM" id="MobiDB-lite"/>
    </source>
</evidence>
<dbReference type="EMBL" id="LT629971">
    <property type="protein sequence ID" value="SEH64513.1"/>
    <property type="molecule type" value="Genomic_DNA"/>
</dbReference>
<feature type="domain" description="Alpha/beta hydrolase fold-3" evidence="3">
    <location>
        <begin position="281"/>
        <end position="482"/>
    </location>
</feature>
<keyword evidence="1" id="KW-0378">Hydrolase</keyword>
<proteinExistence type="predicted"/>
<dbReference type="Gene3D" id="3.40.50.1820">
    <property type="entry name" value="alpha/beta hydrolase"/>
    <property type="match status" value="1"/>
</dbReference>
<dbReference type="OrthoDB" id="9803828at2"/>
<organism evidence="4 5">
    <name type="scientific">Mycolicibacterium rutilum</name>
    <name type="common">Mycobacterium rutilum</name>
    <dbReference type="NCBI Taxonomy" id="370526"/>
    <lineage>
        <taxon>Bacteria</taxon>
        <taxon>Bacillati</taxon>
        <taxon>Actinomycetota</taxon>
        <taxon>Actinomycetes</taxon>
        <taxon>Mycobacteriales</taxon>
        <taxon>Mycobacteriaceae</taxon>
        <taxon>Mycolicibacterium</taxon>
    </lineage>
</organism>
<evidence type="ECO:0000313" key="5">
    <source>
        <dbReference type="Proteomes" id="UP000182915"/>
    </source>
</evidence>
<gene>
    <name evidence="4" type="ORF">SAMN04489835_2400</name>
</gene>
<dbReference type="Pfam" id="PF07859">
    <property type="entry name" value="Abhydrolase_3"/>
    <property type="match status" value="1"/>
</dbReference>
<dbReference type="Proteomes" id="UP000182915">
    <property type="component" value="Chromosome I"/>
</dbReference>
<evidence type="ECO:0000259" key="3">
    <source>
        <dbReference type="Pfam" id="PF07859"/>
    </source>
</evidence>
<feature type="compositionally biased region" description="Acidic residues" evidence="2">
    <location>
        <begin position="59"/>
        <end position="84"/>
    </location>
</feature>
<dbReference type="PANTHER" id="PTHR48081:SF8">
    <property type="entry name" value="ALPHA_BETA HYDROLASE FOLD-3 DOMAIN-CONTAINING PROTEIN-RELATED"/>
    <property type="match status" value="1"/>
</dbReference>
<feature type="region of interest" description="Disordered" evidence="2">
    <location>
        <begin position="29"/>
        <end position="124"/>
    </location>
</feature>
<name>A0A1H6JPW7_MYCRU</name>
<keyword evidence="5" id="KW-1185">Reference proteome</keyword>
<dbReference type="PROSITE" id="PS51257">
    <property type="entry name" value="PROKAR_LIPOPROTEIN"/>
    <property type="match status" value="1"/>
</dbReference>
<dbReference type="STRING" id="370526.SAMN04489835_2400"/>